<organism evidence="3 4">
    <name type="scientific">Takifugu rubripes</name>
    <name type="common">Japanese pufferfish</name>
    <name type="synonym">Fugu rubripes</name>
    <dbReference type="NCBI Taxonomy" id="31033"/>
    <lineage>
        <taxon>Eukaryota</taxon>
        <taxon>Metazoa</taxon>
        <taxon>Chordata</taxon>
        <taxon>Craniata</taxon>
        <taxon>Vertebrata</taxon>
        <taxon>Euteleostomi</taxon>
        <taxon>Actinopterygii</taxon>
        <taxon>Neopterygii</taxon>
        <taxon>Teleostei</taxon>
        <taxon>Neoteleostei</taxon>
        <taxon>Acanthomorphata</taxon>
        <taxon>Eupercaria</taxon>
        <taxon>Tetraodontiformes</taxon>
        <taxon>Tetradontoidea</taxon>
        <taxon>Tetraodontidae</taxon>
        <taxon>Takifugu</taxon>
    </lineage>
</organism>
<protein>
    <submittedName>
        <fullName evidence="3">Sec1 family domain containing 2</fullName>
    </submittedName>
</protein>
<dbReference type="RefSeq" id="XP_029683873.1">
    <property type="nucleotide sequence ID" value="XM_029828013.1"/>
</dbReference>
<dbReference type="InParanoid" id="A0A674PH33"/>
<dbReference type="CTD" id="152579"/>
<keyword evidence="2" id="KW-0813">Transport</keyword>
<keyword evidence="2" id="KW-0653">Protein transport</keyword>
<dbReference type="GO" id="GO:0016192">
    <property type="term" value="P:vesicle-mediated transport"/>
    <property type="evidence" value="ECO:0007669"/>
    <property type="project" value="InterPro"/>
</dbReference>
<dbReference type="PANTHER" id="PTHR11679">
    <property type="entry name" value="VESICLE PROTEIN SORTING-ASSOCIATED"/>
    <property type="match status" value="1"/>
</dbReference>
<sequence length="703" mass="78107">MPMTEDFLRFPHQMWEKVLSKVKKAVVFMDSRCAEALHWSGGAALLLEAGARNLKEFSSFEACAENEPKAVFVVSTLLKGRTIDVIKDIISLSHFQYCVVITTVAHSVHLVANNVTTEMEGNPVFEQFEEKLCEWMGNMNYTAEVMHVPAVFAPVSQQLLLTPAFAHLFPLLFPDLEAINTKRPEKKRFGSLVDMDMNSLPVELQLEIKSLAAVLNAMFEATGTREESFAVGPMSRIIAGELAGHPQAKNRRKTAPNKASIIFVDRTMDLTGAVGHHGDNLVEKILTVLEPLPGHVTDIQVDMLELTSLQRTPHSTNILAPGCLAQTQSPAAQALWETMLTSKHKEGVMEVRRHLVEAASKEKLPIKMGLGRVTPEQLRSYVQLFRSRPGMLESHCGVLQLGLATAQTLRHPIMPRWDACLAFERLLLQALGDSDFTAVLRQLLPLMKPRRGEDDTASGSRSREEECGPDELILLLVYLYSLADEAQPSDQDAEEEELEKLERELIGQLTLVITQEQHLSPLLQKLTASPSSLKQRASHGCDTPEQLTMEQAHAAAEGLFETLRGLSQTRDHLKQLRSVYTASDGVHQATYRPFLRQVLEEVFHPDRPECPDIEYMSGGLTDLLKTGFSMFMKVTRPHPSDNPLLLVFLVGGVTASELRLIKEAVSTHKPGSQVLVLSTRLLRPTDIAELLFATPRLSPDIGV</sequence>
<name>A0A674PH33_TAKRU</name>
<accession>A0A674PH33</accession>
<dbReference type="Proteomes" id="UP000005226">
    <property type="component" value="Chromosome 20"/>
</dbReference>
<evidence type="ECO:0000313" key="4">
    <source>
        <dbReference type="Proteomes" id="UP000005226"/>
    </source>
</evidence>
<dbReference type="GeneID" id="101073087"/>
<evidence type="ECO:0000256" key="2">
    <source>
        <dbReference type="ARBA" id="ARBA00022927"/>
    </source>
</evidence>
<reference evidence="3" key="2">
    <citation type="submission" date="2025-08" db="UniProtKB">
        <authorList>
            <consortium name="Ensembl"/>
        </authorList>
    </citation>
    <scope>IDENTIFICATION</scope>
</reference>
<evidence type="ECO:0000256" key="1">
    <source>
        <dbReference type="ARBA" id="ARBA00009884"/>
    </source>
</evidence>
<reference evidence="3" key="3">
    <citation type="submission" date="2025-09" db="UniProtKB">
        <authorList>
            <consortium name="Ensembl"/>
        </authorList>
    </citation>
    <scope>IDENTIFICATION</scope>
</reference>
<dbReference type="Ensembl" id="ENSTRUT00000089430.1">
    <property type="protein sequence ID" value="ENSTRUP00000084889.1"/>
    <property type="gene ID" value="ENSTRUG00000014970.3"/>
</dbReference>
<dbReference type="SUPFAM" id="SSF56815">
    <property type="entry name" value="Sec1/munc18-like (SM) proteins"/>
    <property type="match status" value="1"/>
</dbReference>
<dbReference type="GeneTree" id="ENSGT00390000011192"/>
<dbReference type="OrthoDB" id="549905at2759"/>
<dbReference type="GO" id="GO:0015031">
    <property type="term" value="P:protein transport"/>
    <property type="evidence" value="ECO:0007669"/>
    <property type="project" value="UniProtKB-KW"/>
</dbReference>
<gene>
    <name evidence="3" type="primary">scfd2</name>
</gene>
<keyword evidence="4" id="KW-1185">Reference proteome</keyword>
<reference evidence="3 4" key="1">
    <citation type="journal article" date="2011" name="Genome Biol. Evol.">
        <title>Integration of the genetic map and genome assembly of fugu facilitates insights into distinct features of genome evolution in teleosts and mammals.</title>
        <authorList>
            <person name="Kai W."/>
            <person name="Kikuchi K."/>
            <person name="Tohari S."/>
            <person name="Chew A.K."/>
            <person name="Tay A."/>
            <person name="Fujiwara A."/>
            <person name="Hosoya S."/>
            <person name="Suetake H."/>
            <person name="Naruse K."/>
            <person name="Brenner S."/>
            <person name="Suzuki Y."/>
            <person name="Venkatesh B."/>
        </authorList>
    </citation>
    <scope>NUCLEOTIDE SEQUENCE [LARGE SCALE GENOMIC DNA]</scope>
</reference>
<dbReference type="InterPro" id="IPR036045">
    <property type="entry name" value="Sec1-like_sf"/>
</dbReference>
<comment type="similarity">
    <text evidence="1">Belongs to the STXBP/unc-18/SEC1 family.</text>
</comment>
<dbReference type="Gene3D" id="3.40.50.1910">
    <property type="match status" value="1"/>
</dbReference>
<dbReference type="OMA" id="FHEYESL"/>
<dbReference type="AlphaFoldDB" id="A0A674PH33"/>
<evidence type="ECO:0000313" key="3">
    <source>
        <dbReference type="Ensembl" id="ENSTRUP00000084889.1"/>
    </source>
</evidence>
<dbReference type="InterPro" id="IPR027482">
    <property type="entry name" value="Sec1-like_dom2"/>
</dbReference>
<dbReference type="InterPro" id="IPR001619">
    <property type="entry name" value="Sec1-like"/>
</dbReference>
<proteinExistence type="inferred from homology"/>